<evidence type="ECO:0000256" key="1">
    <source>
        <dbReference type="SAM" id="MobiDB-lite"/>
    </source>
</evidence>
<feature type="region of interest" description="Disordered" evidence="1">
    <location>
        <begin position="1"/>
        <end position="22"/>
    </location>
</feature>
<dbReference type="EMBL" id="JAFDVH010000006">
    <property type="protein sequence ID" value="KAG7476891.1"/>
    <property type="molecule type" value="Genomic_DNA"/>
</dbReference>
<evidence type="ECO:0000313" key="3">
    <source>
        <dbReference type="Proteomes" id="UP001046870"/>
    </source>
</evidence>
<dbReference type="AlphaFoldDB" id="A0A9D3Q6G8"/>
<evidence type="ECO:0000313" key="2">
    <source>
        <dbReference type="EMBL" id="KAG7476891.1"/>
    </source>
</evidence>
<reference evidence="2" key="1">
    <citation type="submission" date="2021-01" db="EMBL/GenBank/DDBJ databases">
        <authorList>
            <person name="Zahm M."/>
            <person name="Roques C."/>
            <person name="Cabau C."/>
            <person name="Klopp C."/>
            <person name="Donnadieu C."/>
            <person name="Jouanno E."/>
            <person name="Lampietro C."/>
            <person name="Louis A."/>
            <person name="Herpin A."/>
            <person name="Echchiki A."/>
            <person name="Berthelot C."/>
            <person name="Parey E."/>
            <person name="Roest-Crollius H."/>
            <person name="Braasch I."/>
            <person name="Postlethwait J."/>
            <person name="Bobe J."/>
            <person name="Montfort J."/>
            <person name="Bouchez O."/>
            <person name="Begum T."/>
            <person name="Mejri S."/>
            <person name="Adams A."/>
            <person name="Chen W.-J."/>
            <person name="Guiguen Y."/>
        </authorList>
    </citation>
    <scope>NUCLEOTIDE SEQUENCE</scope>
    <source>
        <strain evidence="2">YG-15Mar2019-1</strain>
        <tissue evidence="2">Brain</tissue>
    </source>
</reference>
<accession>A0A9D3Q6G8</accession>
<comment type="caution">
    <text evidence="2">The sequence shown here is derived from an EMBL/GenBank/DDBJ whole genome shotgun (WGS) entry which is preliminary data.</text>
</comment>
<feature type="compositionally biased region" description="Basic and acidic residues" evidence="1">
    <location>
        <begin position="68"/>
        <end position="81"/>
    </location>
</feature>
<proteinExistence type="predicted"/>
<protein>
    <submittedName>
        <fullName evidence="2">Uncharacterized protein</fullName>
    </submittedName>
</protein>
<sequence>MLHPQLLTEKYQPYSNCSPDESDLDRSITLHLKISCPPSPAGPLTRGVSCPVPQVKIEMESDNEDTDIYPRQRDMGSETTL</sequence>
<keyword evidence="3" id="KW-1185">Reference proteome</keyword>
<organism evidence="2 3">
    <name type="scientific">Megalops atlanticus</name>
    <name type="common">Tarpon</name>
    <name type="synonym">Clupea gigantea</name>
    <dbReference type="NCBI Taxonomy" id="7932"/>
    <lineage>
        <taxon>Eukaryota</taxon>
        <taxon>Metazoa</taxon>
        <taxon>Chordata</taxon>
        <taxon>Craniata</taxon>
        <taxon>Vertebrata</taxon>
        <taxon>Euteleostomi</taxon>
        <taxon>Actinopterygii</taxon>
        <taxon>Neopterygii</taxon>
        <taxon>Teleostei</taxon>
        <taxon>Elopiformes</taxon>
        <taxon>Megalopidae</taxon>
        <taxon>Megalops</taxon>
    </lineage>
</organism>
<gene>
    <name evidence="2" type="ORF">MATL_G00087590</name>
</gene>
<name>A0A9D3Q6G8_MEGAT</name>
<dbReference type="OrthoDB" id="1735926at2759"/>
<dbReference type="Proteomes" id="UP001046870">
    <property type="component" value="Chromosome 6"/>
</dbReference>
<feature type="region of interest" description="Disordered" evidence="1">
    <location>
        <begin position="58"/>
        <end position="81"/>
    </location>
</feature>